<comment type="caution">
    <text evidence="12">The sequence shown here is derived from an EMBL/GenBank/DDBJ whole genome shotgun (WGS) entry which is preliminary data.</text>
</comment>
<keyword evidence="4" id="KW-0812">Transmembrane</keyword>
<evidence type="ECO:0000256" key="8">
    <source>
        <dbReference type="ARBA" id="ARBA00023237"/>
    </source>
</evidence>
<dbReference type="STRING" id="1859457.BET10_17660"/>
<keyword evidence="5" id="KW-0406">Ion transport</keyword>
<dbReference type="SUPFAM" id="SSF103088">
    <property type="entry name" value="OmpA-like"/>
    <property type="match status" value="1"/>
</dbReference>
<dbReference type="AlphaFoldDB" id="A0A1S1MRX9"/>
<organism evidence="12 13">
    <name type="scientific">Pseudoalteromonas amylolytica</name>
    <dbReference type="NCBI Taxonomy" id="1859457"/>
    <lineage>
        <taxon>Bacteria</taxon>
        <taxon>Pseudomonadati</taxon>
        <taxon>Pseudomonadota</taxon>
        <taxon>Gammaproteobacteria</taxon>
        <taxon>Alteromonadales</taxon>
        <taxon>Pseudoalteromonadaceae</taxon>
        <taxon>Pseudoalteromonas</taxon>
    </lineage>
</organism>
<dbReference type="InterPro" id="IPR006665">
    <property type="entry name" value="OmpA-like"/>
</dbReference>
<dbReference type="InterPro" id="IPR008722">
    <property type="entry name" value="OprF_membrane_N"/>
</dbReference>
<dbReference type="RefSeq" id="WP_070986569.1">
    <property type="nucleotide sequence ID" value="NZ_MKJU01000029.1"/>
</dbReference>
<feature type="signal peptide" evidence="10">
    <location>
        <begin position="1"/>
        <end position="21"/>
    </location>
</feature>
<dbReference type="InterPro" id="IPR036737">
    <property type="entry name" value="OmpA-like_sf"/>
</dbReference>
<dbReference type="InterPro" id="IPR011250">
    <property type="entry name" value="OMP/PagP_B-barrel"/>
</dbReference>
<keyword evidence="8" id="KW-0998">Cell outer membrane</keyword>
<dbReference type="PANTHER" id="PTHR30329:SF21">
    <property type="entry name" value="LIPOPROTEIN YIAD-RELATED"/>
    <property type="match status" value="1"/>
</dbReference>
<dbReference type="GO" id="GO:0046930">
    <property type="term" value="C:pore complex"/>
    <property type="evidence" value="ECO:0007669"/>
    <property type="project" value="UniProtKB-KW"/>
</dbReference>
<dbReference type="GO" id="GO:0015288">
    <property type="term" value="F:porin activity"/>
    <property type="evidence" value="ECO:0007669"/>
    <property type="project" value="UniProtKB-KW"/>
</dbReference>
<evidence type="ECO:0000259" key="11">
    <source>
        <dbReference type="PROSITE" id="PS51123"/>
    </source>
</evidence>
<feature type="chain" id="PRO_5010233030" description="OmpA-like domain-containing protein" evidence="10">
    <location>
        <begin position="22"/>
        <end position="348"/>
    </location>
</feature>
<protein>
    <recommendedName>
        <fullName evidence="11">OmpA-like domain-containing protein</fullName>
    </recommendedName>
</protein>
<keyword evidence="10" id="KW-0732">Signal</keyword>
<evidence type="ECO:0000256" key="7">
    <source>
        <dbReference type="ARBA" id="ARBA00023136"/>
    </source>
</evidence>
<evidence type="ECO:0000256" key="9">
    <source>
        <dbReference type="PROSITE-ProRule" id="PRU00473"/>
    </source>
</evidence>
<feature type="domain" description="OmpA-like" evidence="11">
    <location>
        <begin position="224"/>
        <end position="341"/>
    </location>
</feature>
<dbReference type="SUPFAM" id="SSF56925">
    <property type="entry name" value="OMPA-like"/>
    <property type="match status" value="1"/>
</dbReference>
<dbReference type="Gene3D" id="2.40.160.20">
    <property type="match status" value="1"/>
</dbReference>
<evidence type="ECO:0000256" key="2">
    <source>
        <dbReference type="ARBA" id="ARBA00022448"/>
    </source>
</evidence>
<evidence type="ECO:0000256" key="1">
    <source>
        <dbReference type="ARBA" id="ARBA00004571"/>
    </source>
</evidence>
<sequence length="348" mass="37953">MKFKSISLAVAALLAASAVNANEQKEGVYLGVFGDYYNSEWNNIRDAAGVDVDDSTGWGAEIGYRFNNNWSGRVEYADMDFDLSGASTGSLDGERFGIDALYHFDDSPFYGLVGLKSIDAYKSLTFANVGAGYRHYFNNNFFVNAEAAVYQGLDRGYTDIGAKLGINYFFGSSEPVKKVEPAPAPVAPQPVAADSDKDGVMDADDSCANTPTSDAVDSKGCTKFEERQVSVNLLVRFPHDTAKVKQQYFDDIAEVAAFLKEHESATVVLEGHASAIGDAQYNQMLSEKRAKAVAKQLMDDGITADRISTIGYGEERLKNTANTLEAHAQNRRVEATITSTERVKVQRQ</sequence>
<dbReference type="PANTHER" id="PTHR30329">
    <property type="entry name" value="STATOR ELEMENT OF FLAGELLAR MOTOR COMPLEX"/>
    <property type="match status" value="1"/>
</dbReference>
<dbReference type="OrthoDB" id="9805832at2"/>
<dbReference type="PRINTS" id="PR01021">
    <property type="entry name" value="OMPADOMAIN"/>
</dbReference>
<name>A0A1S1MRX9_9GAMM</name>
<dbReference type="GO" id="GO:0006811">
    <property type="term" value="P:monoatomic ion transport"/>
    <property type="evidence" value="ECO:0007669"/>
    <property type="project" value="UniProtKB-KW"/>
</dbReference>
<evidence type="ECO:0000313" key="12">
    <source>
        <dbReference type="EMBL" id="OHU89442.1"/>
    </source>
</evidence>
<dbReference type="PROSITE" id="PS51123">
    <property type="entry name" value="OMPA_2"/>
    <property type="match status" value="1"/>
</dbReference>
<evidence type="ECO:0000256" key="5">
    <source>
        <dbReference type="ARBA" id="ARBA00023065"/>
    </source>
</evidence>
<dbReference type="InterPro" id="IPR050330">
    <property type="entry name" value="Bact_OuterMem_StrucFunc"/>
</dbReference>
<dbReference type="Pfam" id="PF00691">
    <property type="entry name" value="OmpA"/>
    <property type="match status" value="1"/>
</dbReference>
<dbReference type="InterPro" id="IPR006664">
    <property type="entry name" value="OMP_bac"/>
</dbReference>
<keyword evidence="6" id="KW-0626">Porin</keyword>
<evidence type="ECO:0000256" key="10">
    <source>
        <dbReference type="SAM" id="SignalP"/>
    </source>
</evidence>
<gene>
    <name evidence="12" type="ORF">BET10_17660</name>
</gene>
<comment type="subcellular location">
    <subcellularLocation>
        <location evidence="1">Cell outer membrane</location>
        <topology evidence="1">Multi-pass membrane protein</topology>
    </subcellularLocation>
</comment>
<evidence type="ECO:0000256" key="4">
    <source>
        <dbReference type="ARBA" id="ARBA00022692"/>
    </source>
</evidence>
<dbReference type="GO" id="GO:0009279">
    <property type="term" value="C:cell outer membrane"/>
    <property type="evidence" value="ECO:0007669"/>
    <property type="project" value="UniProtKB-SubCell"/>
</dbReference>
<evidence type="ECO:0000256" key="6">
    <source>
        <dbReference type="ARBA" id="ARBA00023114"/>
    </source>
</evidence>
<evidence type="ECO:0000313" key="13">
    <source>
        <dbReference type="Proteomes" id="UP000179786"/>
    </source>
</evidence>
<dbReference type="EMBL" id="MKJU01000029">
    <property type="protein sequence ID" value="OHU89442.1"/>
    <property type="molecule type" value="Genomic_DNA"/>
</dbReference>
<keyword evidence="2" id="KW-0813">Transport</keyword>
<dbReference type="Proteomes" id="UP000179786">
    <property type="component" value="Unassembled WGS sequence"/>
</dbReference>
<keyword evidence="13" id="KW-1185">Reference proteome</keyword>
<proteinExistence type="predicted"/>
<accession>A0A1S1MRX9</accession>
<dbReference type="Gene3D" id="3.30.1330.60">
    <property type="entry name" value="OmpA-like domain"/>
    <property type="match status" value="1"/>
</dbReference>
<keyword evidence="3" id="KW-1134">Transmembrane beta strand</keyword>
<dbReference type="Pfam" id="PF05736">
    <property type="entry name" value="OprF"/>
    <property type="match status" value="1"/>
</dbReference>
<dbReference type="CDD" id="cd07185">
    <property type="entry name" value="OmpA_C-like"/>
    <property type="match status" value="1"/>
</dbReference>
<keyword evidence="7 9" id="KW-0472">Membrane</keyword>
<evidence type="ECO:0000256" key="3">
    <source>
        <dbReference type="ARBA" id="ARBA00022452"/>
    </source>
</evidence>
<reference evidence="12 13" key="1">
    <citation type="submission" date="2016-09" db="EMBL/GenBank/DDBJ databases">
        <title>Pseudoalteromonas amylolytica sp. nov., isolated from the surface seawater.</title>
        <authorList>
            <person name="Wu Y.-H."/>
            <person name="Cheng H."/>
            <person name="Jin X.-B."/>
            <person name="Wang C.-S."/>
            <person name="Xu X.-W."/>
        </authorList>
    </citation>
    <scope>NUCLEOTIDE SEQUENCE [LARGE SCALE GENOMIC DNA]</scope>
    <source>
        <strain evidence="12 13">JW1</strain>
    </source>
</reference>